<keyword evidence="3" id="KW-1185">Reference proteome</keyword>
<gene>
    <name evidence="2" type="ORF">G6N76_04680</name>
</gene>
<dbReference type="Gene3D" id="3.40.50.10610">
    <property type="entry name" value="ABC-type transport auxiliary lipoprotein component"/>
    <property type="match status" value="1"/>
</dbReference>
<dbReference type="Proteomes" id="UP000477849">
    <property type="component" value="Unassembled WGS sequence"/>
</dbReference>
<dbReference type="Pfam" id="PF03886">
    <property type="entry name" value="ABC_trans_aux"/>
    <property type="match status" value="1"/>
</dbReference>
<dbReference type="InterPro" id="IPR005586">
    <property type="entry name" value="ABC_trans_aux"/>
</dbReference>
<evidence type="ECO:0000313" key="2">
    <source>
        <dbReference type="EMBL" id="NGO62958.1"/>
    </source>
</evidence>
<dbReference type="SUPFAM" id="SSF159594">
    <property type="entry name" value="XCC0632-like"/>
    <property type="match status" value="1"/>
</dbReference>
<accession>A0A6M1S3I8</accession>
<evidence type="ECO:0000313" key="3">
    <source>
        <dbReference type="Proteomes" id="UP000477849"/>
    </source>
</evidence>
<protein>
    <submittedName>
        <fullName evidence="2">ABC transporter</fullName>
    </submittedName>
</protein>
<name>A0A6M1S3I8_9HYPH</name>
<comment type="caution">
    <text evidence="2">The sequence shown here is derived from an EMBL/GenBank/DDBJ whole genome shotgun (WGS) entry which is preliminary data.</text>
</comment>
<organism evidence="2 3">
    <name type="scientific">Rhizobium daejeonense</name>
    <dbReference type="NCBI Taxonomy" id="240521"/>
    <lineage>
        <taxon>Bacteria</taxon>
        <taxon>Pseudomonadati</taxon>
        <taxon>Pseudomonadota</taxon>
        <taxon>Alphaproteobacteria</taxon>
        <taxon>Hyphomicrobiales</taxon>
        <taxon>Rhizobiaceae</taxon>
        <taxon>Rhizobium/Agrobacterium group</taxon>
        <taxon>Rhizobium</taxon>
    </lineage>
</organism>
<proteinExistence type="predicted"/>
<sequence>MMVCGTVARRWIGLLAAAIVLPVAMGGLSSCSSAAKNDTFDLSASPKSETFASARNRQLLVADPSALKAVDSEQVLVRVSRSEIRYLSNAQWSDKLSRMVQSKLVEAFENTGKLGGVGTPGQGLAIDYQLITDIRAFEIDASGSDRAVVEISAKLLNDRNGTVKAQRAFSASVPTGGSTNDVYIRAMDRAFGQVTTEIIDWTLTQL</sequence>
<dbReference type="AlphaFoldDB" id="A0A6M1S3I8"/>
<feature type="domain" description="ABC-type transport auxiliary lipoprotein component" evidence="1">
    <location>
        <begin position="41"/>
        <end position="198"/>
    </location>
</feature>
<reference evidence="2 3" key="1">
    <citation type="submission" date="2020-02" db="EMBL/GenBank/DDBJ databases">
        <title>Genome sequence of the type strain CCBAU10050 of Rhizobium daejeonense.</title>
        <authorList>
            <person name="Gao J."/>
            <person name="Sun J."/>
        </authorList>
    </citation>
    <scope>NUCLEOTIDE SEQUENCE [LARGE SCALE GENOMIC DNA]</scope>
    <source>
        <strain evidence="2 3">CCBAU10050</strain>
    </source>
</reference>
<dbReference type="EMBL" id="JAAKZH010000001">
    <property type="protein sequence ID" value="NGO62958.1"/>
    <property type="molecule type" value="Genomic_DNA"/>
</dbReference>
<evidence type="ECO:0000259" key="1">
    <source>
        <dbReference type="Pfam" id="PF03886"/>
    </source>
</evidence>